<dbReference type="Proteomes" id="UP001214441">
    <property type="component" value="Unassembled WGS sequence"/>
</dbReference>
<organism evidence="4 5">
    <name type="scientific">Streptomyces iconiensis</name>
    <dbReference type="NCBI Taxonomy" id="1384038"/>
    <lineage>
        <taxon>Bacteria</taxon>
        <taxon>Bacillati</taxon>
        <taxon>Actinomycetota</taxon>
        <taxon>Actinomycetes</taxon>
        <taxon>Kitasatosporales</taxon>
        <taxon>Streptomycetaceae</taxon>
        <taxon>Streptomyces</taxon>
    </lineage>
</organism>
<gene>
    <name evidence="4" type="ORF">NMN56_030395</name>
</gene>
<dbReference type="SUPFAM" id="SSF55781">
    <property type="entry name" value="GAF domain-like"/>
    <property type="match status" value="1"/>
</dbReference>
<dbReference type="InterPro" id="IPR052016">
    <property type="entry name" value="Bact_Sigma-Reg"/>
</dbReference>
<evidence type="ECO:0000256" key="1">
    <source>
        <dbReference type="ARBA" id="ARBA00022801"/>
    </source>
</evidence>
<dbReference type="Pfam" id="PF07228">
    <property type="entry name" value="SpoIIE"/>
    <property type="match status" value="1"/>
</dbReference>
<dbReference type="InterPro" id="IPR001932">
    <property type="entry name" value="PPM-type_phosphatase-like_dom"/>
</dbReference>
<feature type="compositionally biased region" description="Basic and acidic residues" evidence="2">
    <location>
        <begin position="75"/>
        <end position="92"/>
    </location>
</feature>
<comment type="caution">
    <text evidence="4">The sequence shown here is derived from an EMBL/GenBank/DDBJ whole genome shotgun (WGS) entry which is preliminary data.</text>
</comment>
<dbReference type="InterPro" id="IPR029016">
    <property type="entry name" value="GAF-like_dom_sf"/>
</dbReference>
<reference evidence="4 5" key="1">
    <citation type="submission" date="2023-05" db="EMBL/GenBank/DDBJ databases">
        <title>Streptantibioticus silvisoli sp. nov., acidotolerant actinomycetes 1 from pine litter.</title>
        <authorList>
            <person name="Swiecimska M."/>
            <person name="Golinska P."/>
            <person name="Sangal V."/>
            <person name="Wachnowicz B."/>
            <person name="Goodfellow M."/>
        </authorList>
    </citation>
    <scope>NUCLEOTIDE SEQUENCE [LARGE SCALE GENOMIC DNA]</scope>
    <source>
        <strain evidence="4 5">DSM 42109</strain>
    </source>
</reference>
<keyword evidence="1 4" id="KW-0378">Hydrolase</keyword>
<evidence type="ECO:0000313" key="4">
    <source>
        <dbReference type="EMBL" id="MDJ1136181.1"/>
    </source>
</evidence>
<dbReference type="EMBL" id="JANCPR020000037">
    <property type="protein sequence ID" value="MDJ1136181.1"/>
    <property type="molecule type" value="Genomic_DNA"/>
</dbReference>
<dbReference type="Gene3D" id="3.30.450.40">
    <property type="match status" value="1"/>
</dbReference>
<dbReference type="PANTHER" id="PTHR43156">
    <property type="entry name" value="STAGE II SPORULATION PROTEIN E-RELATED"/>
    <property type="match status" value="1"/>
</dbReference>
<dbReference type="EC" id="3.1.3.16" evidence="4"/>
<dbReference type="InterPro" id="IPR036457">
    <property type="entry name" value="PPM-type-like_dom_sf"/>
</dbReference>
<evidence type="ECO:0000259" key="3">
    <source>
        <dbReference type="SMART" id="SM00331"/>
    </source>
</evidence>
<keyword evidence="5" id="KW-1185">Reference proteome</keyword>
<feature type="region of interest" description="Disordered" evidence="2">
    <location>
        <begin position="49"/>
        <end position="93"/>
    </location>
</feature>
<sequence>MLDIESPVCVHVVALIAEQHDMGVCDAIGPVQVQRKPVLMTSPRLPKVAGIQPAISPPSQTPPSASGAAPADRAPGSERAPEERGTDSDRISDLASLHELTTAVVRTEALDSALRETLRAGASLLGARRGLIALDPAAPGAGLGAGGAVGPASERTIGLGLERADLGQIETVPRSSAAYTRVLDCGAAGDGEGAGAAARPCEDPAEGIACPDIATDEDLAPRHREVAARIGYAASYAVPLTTDNGTRLGAAVWLYDEPTEPTARQRRLLGSYLRHATEHAARLGELARTRGEMATLREELLPSSLPRVAGVTLAVRHRTGPRGGGDWYDALPLPERALGLAVGGVTGSGPAVVAAMGRLRASLRAYAVMEGEDPVAVLSDLELLLRLTEPARSATALFAYAEPAGRKILLAGAGHCPPLIVGPRRVEPVETALSAPLGMLACWEAPSAEVTLSEGETLLCYTDGLLHRTGDSMDRAFARLRTAAAGAPRAAHEDPELLVEHVLRTVLPGPLADDRDHPEDVVVLAARF</sequence>
<evidence type="ECO:0000256" key="2">
    <source>
        <dbReference type="SAM" id="MobiDB-lite"/>
    </source>
</evidence>
<accession>A0ABT7A5R2</accession>
<dbReference type="GO" id="GO:0004722">
    <property type="term" value="F:protein serine/threonine phosphatase activity"/>
    <property type="evidence" value="ECO:0007669"/>
    <property type="project" value="UniProtKB-EC"/>
</dbReference>
<dbReference type="SMART" id="SM00331">
    <property type="entry name" value="PP2C_SIG"/>
    <property type="match status" value="1"/>
</dbReference>
<dbReference type="Gene3D" id="3.60.40.10">
    <property type="entry name" value="PPM-type phosphatase domain"/>
    <property type="match status" value="1"/>
</dbReference>
<dbReference type="PANTHER" id="PTHR43156:SF2">
    <property type="entry name" value="STAGE II SPORULATION PROTEIN E"/>
    <property type="match status" value="1"/>
</dbReference>
<evidence type="ECO:0000313" key="5">
    <source>
        <dbReference type="Proteomes" id="UP001214441"/>
    </source>
</evidence>
<name>A0ABT7A5R2_9ACTN</name>
<proteinExistence type="predicted"/>
<protein>
    <submittedName>
        <fullName evidence="4">PP2C family protein-serine/threonine phosphatase</fullName>
        <ecNumber evidence="4">3.1.3.16</ecNumber>
    </submittedName>
</protein>
<feature type="domain" description="PPM-type phosphatase" evidence="3">
    <location>
        <begin position="310"/>
        <end position="528"/>
    </location>
</feature>